<dbReference type="AlphaFoldDB" id="A0A154P0M1"/>
<evidence type="ECO:0000313" key="1">
    <source>
        <dbReference type="EMBL" id="KZC05401.1"/>
    </source>
</evidence>
<reference evidence="1 2" key="1">
    <citation type="submission" date="2015-07" db="EMBL/GenBank/DDBJ databases">
        <title>The genome of Dufourea novaeangliae.</title>
        <authorList>
            <person name="Pan H."/>
            <person name="Kapheim K."/>
        </authorList>
    </citation>
    <scope>NUCLEOTIDE SEQUENCE [LARGE SCALE GENOMIC DNA]</scope>
    <source>
        <strain evidence="1">0120121106</strain>
        <tissue evidence="1">Whole body</tissue>
    </source>
</reference>
<gene>
    <name evidence="1" type="ORF">WN55_05431</name>
</gene>
<dbReference type="Proteomes" id="UP000076502">
    <property type="component" value="Unassembled WGS sequence"/>
</dbReference>
<organism evidence="1 2">
    <name type="scientific">Dufourea novaeangliae</name>
    <name type="common">Sweat bee</name>
    <dbReference type="NCBI Taxonomy" id="178035"/>
    <lineage>
        <taxon>Eukaryota</taxon>
        <taxon>Metazoa</taxon>
        <taxon>Ecdysozoa</taxon>
        <taxon>Arthropoda</taxon>
        <taxon>Hexapoda</taxon>
        <taxon>Insecta</taxon>
        <taxon>Pterygota</taxon>
        <taxon>Neoptera</taxon>
        <taxon>Endopterygota</taxon>
        <taxon>Hymenoptera</taxon>
        <taxon>Apocrita</taxon>
        <taxon>Aculeata</taxon>
        <taxon>Apoidea</taxon>
        <taxon>Anthophila</taxon>
        <taxon>Halictidae</taxon>
        <taxon>Rophitinae</taxon>
        <taxon>Dufourea</taxon>
    </lineage>
</organism>
<evidence type="ECO:0000313" key="2">
    <source>
        <dbReference type="Proteomes" id="UP000076502"/>
    </source>
</evidence>
<sequence length="122" mass="13798">MQLEKTATQMGLTSQLLVVFILFSSSFSFVKIIDILTKITDPCKYYVVPTISVKNIDRQISIYIAHCYDEHGDSGITIQCFLTKIYEQVVKCSESTIEDIKAKSLNELKVISKSAFQKCSED</sequence>
<protein>
    <submittedName>
        <fullName evidence="1">Uncharacterized protein</fullName>
    </submittedName>
</protein>
<dbReference type="EMBL" id="KQ434791">
    <property type="protein sequence ID" value="KZC05401.1"/>
    <property type="molecule type" value="Genomic_DNA"/>
</dbReference>
<keyword evidence="2" id="KW-1185">Reference proteome</keyword>
<accession>A0A154P0M1</accession>
<name>A0A154P0M1_DUFNO</name>
<proteinExistence type="predicted"/>